<dbReference type="Proteomes" id="UP000008068">
    <property type="component" value="Unassembled WGS sequence"/>
</dbReference>
<dbReference type="OrthoDB" id="10286388at2759"/>
<dbReference type="InterPro" id="IPR003235">
    <property type="entry name" value="Nem_insulin-like_b-type"/>
</dbReference>
<keyword evidence="5" id="KW-1015">Disulfide bond</keyword>
<dbReference type="GO" id="GO:0005179">
    <property type="term" value="F:hormone activity"/>
    <property type="evidence" value="ECO:0007669"/>
    <property type="project" value="InterPro"/>
</dbReference>
<keyword evidence="4 6" id="KW-0732">Signal</keyword>
<organism evidence="8">
    <name type="scientific">Caenorhabditis brenneri</name>
    <name type="common">Nematode worm</name>
    <dbReference type="NCBI Taxonomy" id="135651"/>
    <lineage>
        <taxon>Eukaryota</taxon>
        <taxon>Metazoa</taxon>
        <taxon>Ecdysozoa</taxon>
        <taxon>Nematoda</taxon>
        <taxon>Chromadorea</taxon>
        <taxon>Rhabditida</taxon>
        <taxon>Rhabditina</taxon>
        <taxon>Rhabditomorpha</taxon>
        <taxon>Rhabditoidea</taxon>
        <taxon>Rhabditidae</taxon>
        <taxon>Peloderinae</taxon>
        <taxon>Caenorhabditis</taxon>
    </lineage>
</organism>
<gene>
    <name evidence="7" type="ORF">CAEBREN_13029</name>
</gene>
<keyword evidence="8" id="KW-1185">Reference proteome</keyword>
<evidence type="ECO:0000256" key="5">
    <source>
        <dbReference type="ARBA" id="ARBA00023157"/>
    </source>
</evidence>
<dbReference type="AlphaFoldDB" id="G0MJA2"/>
<evidence type="ECO:0000256" key="3">
    <source>
        <dbReference type="ARBA" id="ARBA00022525"/>
    </source>
</evidence>
<feature type="chain" id="PRO_5003404009" evidence="6">
    <location>
        <begin position="23"/>
        <end position="174"/>
    </location>
</feature>
<reference evidence="8" key="1">
    <citation type="submission" date="2011-07" db="EMBL/GenBank/DDBJ databases">
        <authorList>
            <consortium name="Caenorhabditis brenneri Sequencing and Analysis Consortium"/>
            <person name="Wilson R.K."/>
        </authorList>
    </citation>
    <scope>NUCLEOTIDE SEQUENCE [LARGE SCALE GENOMIC DNA]</scope>
    <source>
        <strain evidence="8">PB2801</strain>
    </source>
</reference>
<accession>G0MJA2</accession>
<evidence type="ECO:0000256" key="1">
    <source>
        <dbReference type="ARBA" id="ARBA00004613"/>
    </source>
</evidence>
<dbReference type="InParanoid" id="G0MJA2"/>
<proteinExistence type="inferred from homology"/>
<keyword evidence="3" id="KW-0964">Secreted</keyword>
<comment type="similarity">
    <text evidence="2">Belongs to the insulin family.</text>
</comment>
<dbReference type="EMBL" id="GL379797">
    <property type="protein sequence ID" value="EGT32418.1"/>
    <property type="molecule type" value="Genomic_DNA"/>
</dbReference>
<dbReference type="Pfam" id="PF03488">
    <property type="entry name" value="Ins_beta"/>
    <property type="match status" value="1"/>
</dbReference>
<feature type="signal peptide" evidence="6">
    <location>
        <begin position="1"/>
        <end position="22"/>
    </location>
</feature>
<dbReference type="HOGENOM" id="CLU_1541455_0_0_1"/>
<comment type="subcellular location">
    <subcellularLocation>
        <location evidence="1">Secreted</location>
    </subcellularLocation>
</comment>
<evidence type="ECO:0000256" key="4">
    <source>
        <dbReference type="ARBA" id="ARBA00022729"/>
    </source>
</evidence>
<sequence length="174" mass="19396">MKTSLLLLALLLVLAQPALVWSRLVTGQQHLQQQQQGLRGMVDGGHQLFSGQRLPRQVPHDEEYGLPDRATQQQIEEYNSIMDALRILEAEGIMRISEDGNLEVNGRRGTDDHFANRLCGNRMVEKIASLCVGQCTTGKDVAGRLCTLGMTDQQIVHDCCPTSARDPLPHHWAF</sequence>
<dbReference type="GO" id="GO:0005576">
    <property type="term" value="C:extracellular region"/>
    <property type="evidence" value="ECO:0007669"/>
    <property type="project" value="UniProtKB-SubCell"/>
</dbReference>
<dbReference type="Gene3D" id="1.10.100.10">
    <property type="entry name" value="Insulin-like"/>
    <property type="match status" value="1"/>
</dbReference>
<dbReference type="FunCoup" id="G0MJA2">
    <property type="interactions" value="1904"/>
</dbReference>
<protein>
    <submittedName>
        <fullName evidence="7">Uncharacterized protein</fullName>
    </submittedName>
</protein>
<name>G0MJA2_CAEBE</name>
<evidence type="ECO:0000313" key="7">
    <source>
        <dbReference type="EMBL" id="EGT32418.1"/>
    </source>
</evidence>
<evidence type="ECO:0000313" key="8">
    <source>
        <dbReference type="Proteomes" id="UP000008068"/>
    </source>
</evidence>
<evidence type="ECO:0000256" key="2">
    <source>
        <dbReference type="ARBA" id="ARBA00009034"/>
    </source>
</evidence>
<evidence type="ECO:0000256" key="6">
    <source>
        <dbReference type="SAM" id="SignalP"/>
    </source>
</evidence>